<feature type="domain" description="VOC" evidence="1">
    <location>
        <begin position="11"/>
        <end position="136"/>
    </location>
</feature>
<dbReference type="SUPFAM" id="SSF54593">
    <property type="entry name" value="Glyoxalase/Bleomycin resistance protein/Dihydroxybiphenyl dioxygenase"/>
    <property type="match status" value="1"/>
</dbReference>
<dbReference type="PANTHER" id="PTHR21366">
    <property type="entry name" value="GLYOXALASE FAMILY PROTEIN"/>
    <property type="match status" value="1"/>
</dbReference>
<protein>
    <submittedName>
        <fullName evidence="2">VOC family protein</fullName>
    </submittedName>
</protein>
<dbReference type="Pfam" id="PF00903">
    <property type="entry name" value="Glyoxalase"/>
    <property type="match status" value="1"/>
</dbReference>
<sequence>MHQPNPINIRSIDHVVIRVTDLDGMIAFYRDVLGCRLERGPGELRLAQLRAGQSLIDLVDSNSALGRQGGSAPDHGAPNMDHVCLQVQPWDADAIGEHLRRHGVAVGEVVTRYGAAGTGPSLYLQDPEGNRVELKG</sequence>
<proteinExistence type="predicted"/>
<comment type="caution">
    <text evidence="2">The sequence shown here is derived from an EMBL/GenBank/DDBJ whole genome shotgun (WGS) entry which is preliminary data.</text>
</comment>
<gene>
    <name evidence="2" type="ORF">G3480_11605</name>
</gene>
<dbReference type="Proteomes" id="UP000471640">
    <property type="component" value="Unassembled WGS sequence"/>
</dbReference>
<evidence type="ECO:0000313" key="3">
    <source>
        <dbReference type="Proteomes" id="UP000471640"/>
    </source>
</evidence>
<organism evidence="2 3">
    <name type="scientific">Thiorhodococcus mannitoliphagus</name>
    <dbReference type="NCBI Taxonomy" id="329406"/>
    <lineage>
        <taxon>Bacteria</taxon>
        <taxon>Pseudomonadati</taxon>
        <taxon>Pseudomonadota</taxon>
        <taxon>Gammaproteobacteria</taxon>
        <taxon>Chromatiales</taxon>
        <taxon>Chromatiaceae</taxon>
        <taxon>Thiorhodococcus</taxon>
    </lineage>
</organism>
<dbReference type="Gene3D" id="3.10.180.10">
    <property type="entry name" value="2,3-Dihydroxybiphenyl 1,2-Dioxygenase, domain 1"/>
    <property type="match status" value="1"/>
</dbReference>
<accession>A0A6P1DU16</accession>
<dbReference type="InterPro" id="IPR037523">
    <property type="entry name" value="VOC_core"/>
</dbReference>
<dbReference type="EMBL" id="JAAIJR010000040">
    <property type="protein sequence ID" value="NEX20950.1"/>
    <property type="molecule type" value="Genomic_DNA"/>
</dbReference>
<evidence type="ECO:0000259" key="1">
    <source>
        <dbReference type="PROSITE" id="PS51819"/>
    </source>
</evidence>
<reference evidence="3" key="1">
    <citation type="journal article" date="2020" name="Microbiol. Resour. Announc.">
        <title>Draft Genome Sequences of Thiorhodococcus mannitoliphagus and Thiorhodococcus minor, Purple Sulfur Photosynthetic Bacteria in the Gammaproteobacterial Family Chromatiaceae.</title>
        <authorList>
            <person name="Aviles F.A."/>
            <person name="Meyer T.E."/>
            <person name="Kyndt J.A."/>
        </authorList>
    </citation>
    <scope>NUCLEOTIDE SEQUENCE [LARGE SCALE GENOMIC DNA]</scope>
    <source>
        <strain evidence="3">DSM 18266</strain>
    </source>
</reference>
<dbReference type="RefSeq" id="WP_164654056.1">
    <property type="nucleotide sequence ID" value="NZ_JAAIJR010000040.1"/>
</dbReference>
<dbReference type="PANTHER" id="PTHR21366:SF14">
    <property type="entry name" value="GLYOXALASE DOMAIN-CONTAINING PROTEIN 5"/>
    <property type="match status" value="1"/>
</dbReference>
<dbReference type="AlphaFoldDB" id="A0A6P1DU16"/>
<dbReference type="InterPro" id="IPR029068">
    <property type="entry name" value="Glyas_Bleomycin-R_OHBP_Dase"/>
</dbReference>
<reference evidence="2 3" key="2">
    <citation type="submission" date="2020-02" db="EMBL/GenBank/DDBJ databases">
        <title>Genome sequences of Thiorhodococcus mannitoliphagus and Thiorhodococcus minor, purple sulfur photosynthetic bacteria in the gammaproteobacterial family, Chromatiaceae.</title>
        <authorList>
            <person name="Aviles F.A."/>
            <person name="Meyer T.E."/>
            <person name="Kyndt J.A."/>
        </authorList>
    </citation>
    <scope>NUCLEOTIDE SEQUENCE [LARGE SCALE GENOMIC DNA]</scope>
    <source>
        <strain evidence="2 3">DSM 18266</strain>
    </source>
</reference>
<evidence type="ECO:0000313" key="2">
    <source>
        <dbReference type="EMBL" id="NEX20950.1"/>
    </source>
</evidence>
<keyword evidence="3" id="KW-1185">Reference proteome</keyword>
<dbReference type="InterPro" id="IPR050383">
    <property type="entry name" value="GlyoxalaseI/FosfomycinResist"/>
</dbReference>
<dbReference type="InterPro" id="IPR004360">
    <property type="entry name" value="Glyas_Fos-R_dOase_dom"/>
</dbReference>
<dbReference type="PROSITE" id="PS51819">
    <property type="entry name" value="VOC"/>
    <property type="match status" value="1"/>
</dbReference>
<name>A0A6P1DU16_9GAMM</name>